<dbReference type="Proteomes" id="UP000679848">
    <property type="component" value="Chromosome"/>
</dbReference>
<dbReference type="EMBL" id="AP023420">
    <property type="protein sequence ID" value="BCK85383.1"/>
    <property type="molecule type" value="Genomic_DNA"/>
</dbReference>
<dbReference type="AlphaFoldDB" id="A0A810QMF5"/>
<reference evidence="2" key="1">
    <citation type="submission" date="2020-09" db="EMBL/GenBank/DDBJ databases">
        <title>New species isolated from human feces.</title>
        <authorList>
            <person name="Kitahara M."/>
            <person name="Shigeno Y."/>
            <person name="Shime M."/>
            <person name="Matsumoto Y."/>
            <person name="Nakamura S."/>
            <person name="Motooka D."/>
            <person name="Fukuoka S."/>
            <person name="Nishikawa H."/>
            <person name="Benno Y."/>
        </authorList>
    </citation>
    <scope>NUCLEOTIDE SEQUENCE</scope>
    <source>
        <strain evidence="2">MM59</strain>
    </source>
</reference>
<organism evidence="2 3">
    <name type="scientific">Pusillibacter faecalis</name>
    <dbReference type="NCBI Taxonomy" id="2714358"/>
    <lineage>
        <taxon>Bacteria</taxon>
        <taxon>Bacillati</taxon>
        <taxon>Bacillota</taxon>
        <taxon>Clostridia</taxon>
        <taxon>Eubacteriales</taxon>
        <taxon>Oscillospiraceae</taxon>
        <taxon>Pusillibacter</taxon>
    </lineage>
</organism>
<keyword evidence="3" id="KW-1185">Reference proteome</keyword>
<feature type="transmembrane region" description="Helical" evidence="1">
    <location>
        <begin position="12"/>
        <end position="35"/>
    </location>
</feature>
<keyword evidence="1" id="KW-0472">Membrane</keyword>
<dbReference type="KEGG" id="pfaa:MM59RIKEN_27020"/>
<gene>
    <name evidence="2" type="ORF">MM59RIKEN_27020</name>
</gene>
<keyword evidence="1" id="KW-1133">Transmembrane helix</keyword>
<keyword evidence="1" id="KW-0812">Transmembrane</keyword>
<name>A0A810QMF5_9FIRM</name>
<evidence type="ECO:0000256" key="1">
    <source>
        <dbReference type="SAM" id="Phobius"/>
    </source>
</evidence>
<sequence>MTEWCLAHPWMTFFLLTFALLVIDEIVCAIANALASKNRDKHEEG</sequence>
<evidence type="ECO:0000313" key="2">
    <source>
        <dbReference type="EMBL" id="BCK85383.1"/>
    </source>
</evidence>
<proteinExistence type="predicted"/>
<accession>A0A810QMF5</accession>
<evidence type="ECO:0000313" key="3">
    <source>
        <dbReference type="Proteomes" id="UP000679848"/>
    </source>
</evidence>
<protein>
    <submittedName>
        <fullName evidence="2">Uncharacterized protein</fullName>
    </submittedName>
</protein>